<comment type="subcellular location">
    <subcellularLocation>
        <location evidence="1 10">Cytoplasm</location>
        <location evidence="1 10">Cytoskeleton</location>
    </subcellularLocation>
</comment>
<dbReference type="InterPro" id="IPR016561">
    <property type="entry name" value="DYNLRB1/2"/>
</dbReference>
<feature type="domain" description="Roadblock/LAMTOR2" evidence="11">
    <location>
        <begin position="5"/>
        <end position="93"/>
    </location>
</feature>
<dbReference type="Pfam" id="PF03259">
    <property type="entry name" value="Robl_LC7"/>
    <property type="match status" value="1"/>
</dbReference>
<dbReference type="PANTHER" id="PTHR10779">
    <property type="entry name" value="DYNEIN LIGHT CHAIN ROADBLOCK"/>
    <property type="match status" value="1"/>
</dbReference>
<dbReference type="GO" id="GO:0005874">
    <property type="term" value="C:microtubule"/>
    <property type="evidence" value="ECO:0007669"/>
    <property type="project" value="UniProtKB-UniRule"/>
</dbReference>
<keyword evidence="5 10" id="KW-0493">Microtubule</keyword>
<evidence type="ECO:0000256" key="1">
    <source>
        <dbReference type="ARBA" id="ARBA00004245"/>
    </source>
</evidence>
<dbReference type="PIRSF" id="PIRSF009998">
    <property type="entry name" value="DLC7"/>
    <property type="match status" value="1"/>
</dbReference>
<dbReference type="Gene3D" id="3.30.450.30">
    <property type="entry name" value="Dynein light chain 2a, cytoplasmic"/>
    <property type="match status" value="1"/>
</dbReference>
<comment type="similarity">
    <text evidence="2 10">Belongs to the GAMAD family.</text>
</comment>
<dbReference type="RefSeq" id="XP_003740035.1">
    <property type="nucleotide sequence ID" value="XM_003739987.1"/>
</dbReference>
<proteinExistence type="inferred from homology"/>
<accession>A0AAJ6QPU2</accession>
<organism evidence="12 13">
    <name type="scientific">Galendromus occidentalis</name>
    <name type="common">western predatory mite</name>
    <dbReference type="NCBI Taxonomy" id="34638"/>
    <lineage>
        <taxon>Eukaryota</taxon>
        <taxon>Metazoa</taxon>
        <taxon>Ecdysozoa</taxon>
        <taxon>Arthropoda</taxon>
        <taxon>Chelicerata</taxon>
        <taxon>Arachnida</taxon>
        <taxon>Acari</taxon>
        <taxon>Parasitiformes</taxon>
        <taxon>Mesostigmata</taxon>
        <taxon>Gamasina</taxon>
        <taxon>Phytoseioidea</taxon>
        <taxon>Phytoseiidae</taxon>
        <taxon>Typhlodrominae</taxon>
        <taxon>Galendromus</taxon>
    </lineage>
</organism>
<sequence length="100" mass="10891">MATEVEETVKRIQAQKGVAGVIVTTHEGNPIHSTFDTATTTKYASVVSNLSDAAKAAVRELDSANDLTFLRLRTKKHELMIAPDKNYMLIVVQMTGTAQT</sequence>
<dbReference type="GO" id="GO:0045505">
    <property type="term" value="F:dynein intermediate chain binding"/>
    <property type="evidence" value="ECO:0007669"/>
    <property type="project" value="UniProtKB-UniRule"/>
</dbReference>
<keyword evidence="6 10" id="KW-0243">Dynein</keyword>
<dbReference type="KEGG" id="goe:100903593"/>
<dbReference type="FunFam" id="3.30.450.30:FF:000009">
    <property type="entry name" value="Dynein light chain roadblock"/>
    <property type="match status" value="1"/>
</dbReference>
<evidence type="ECO:0000313" key="12">
    <source>
        <dbReference type="Proteomes" id="UP000694867"/>
    </source>
</evidence>
<evidence type="ECO:0000256" key="3">
    <source>
        <dbReference type="ARBA" id="ARBA00022448"/>
    </source>
</evidence>
<keyword evidence="12" id="KW-1185">Reference proteome</keyword>
<dbReference type="SUPFAM" id="SSF103196">
    <property type="entry name" value="Roadblock/LC7 domain"/>
    <property type="match status" value="1"/>
</dbReference>
<keyword evidence="3 10" id="KW-0813">Transport</keyword>
<evidence type="ECO:0000313" key="13">
    <source>
        <dbReference type="RefSeq" id="XP_003740035.1"/>
    </source>
</evidence>
<evidence type="ECO:0000256" key="10">
    <source>
        <dbReference type="PIRNR" id="PIRNR009998"/>
    </source>
</evidence>
<dbReference type="GO" id="GO:0005737">
    <property type="term" value="C:cytoplasm"/>
    <property type="evidence" value="ECO:0007669"/>
    <property type="project" value="UniProtKB-UniRule"/>
</dbReference>
<keyword evidence="8 10" id="KW-0206">Cytoskeleton</keyword>
<evidence type="ECO:0000256" key="5">
    <source>
        <dbReference type="ARBA" id="ARBA00022701"/>
    </source>
</evidence>
<dbReference type="GO" id="GO:0007018">
    <property type="term" value="P:microtubule-based movement"/>
    <property type="evidence" value="ECO:0007669"/>
    <property type="project" value="UniProtKB-UniRule"/>
</dbReference>
<gene>
    <name evidence="13" type="primary">LOC100903593</name>
</gene>
<reference evidence="13" key="1">
    <citation type="submission" date="2025-08" db="UniProtKB">
        <authorList>
            <consortium name="RefSeq"/>
        </authorList>
    </citation>
    <scope>IDENTIFICATION</scope>
</reference>
<dbReference type="Proteomes" id="UP000694867">
    <property type="component" value="Unplaced"/>
</dbReference>
<evidence type="ECO:0000256" key="7">
    <source>
        <dbReference type="ARBA" id="ARBA00023175"/>
    </source>
</evidence>
<evidence type="ECO:0000256" key="9">
    <source>
        <dbReference type="ARBA" id="ARBA00025362"/>
    </source>
</evidence>
<keyword evidence="4 10" id="KW-0963">Cytoplasm</keyword>
<dbReference type="SMART" id="SM00960">
    <property type="entry name" value="Robl_LC7"/>
    <property type="match status" value="1"/>
</dbReference>
<evidence type="ECO:0000256" key="8">
    <source>
        <dbReference type="ARBA" id="ARBA00023212"/>
    </source>
</evidence>
<name>A0AAJ6QPU2_9ACAR</name>
<keyword evidence="7 10" id="KW-0505">Motor protein</keyword>
<dbReference type="GeneID" id="100903593"/>
<comment type="function">
    <text evidence="9">Acts as one of several non-catalytic accessory components of the cytoplasmic dynein 1 complex that are thought to be involved in linking dynein to cargos and to adapter proteins that regulate dynein function. Cytoplasmic dynein 1 acts as a motor for the intracellular retrograde motility of vesicles and organelles along microtubules.</text>
</comment>
<dbReference type="InterPro" id="IPR004942">
    <property type="entry name" value="Roadblock/LAMTOR2_dom"/>
</dbReference>
<evidence type="ECO:0000256" key="4">
    <source>
        <dbReference type="ARBA" id="ARBA00022490"/>
    </source>
</evidence>
<evidence type="ECO:0000259" key="11">
    <source>
        <dbReference type="SMART" id="SM00960"/>
    </source>
</evidence>
<dbReference type="GO" id="GO:0005868">
    <property type="term" value="C:cytoplasmic dynein complex"/>
    <property type="evidence" value="ECO:0007669"/>
    <property type="project" value="UniProtKB-UniRule"/>
</dbReference>
<dbReference type="AlphaFoldDB" id="A0AAJ6QPU2"/>
<evidence type="ECO:0000256" key="6">
    <source>
        <dbReference type="ARBA" id="ARBA00023017"/>
    </source>
</evidence>
<evidence type="ECO:0000256" key="2">
    <source>
        <dbReference type="ARBA" id="ARBA00007191"/>
    </source>
</evidence>
<protein>
    <recommendedName>
        <fullName evidence="10">Dynein light chain roadblock</fullName>
    </recommendedName>
</protein>